<protein>
    <submittedName>
        <fullName evidence="1">Uncharacterized protein</fullName>
    </submittedName>
</protein>
<gene>
    <name evidence="1" type="ORF">HWI92_12230</name>
</gene>
<organism evidence="1 2">
    <name type="scientific">Dyadobacter sandarakinus</name>
    <dbReference type="NCBI Taxonomy" id="2747268"/>
    <lineage>
        <taxon>Bacteria</taxon>
        <taxon>Pseudomonadati</taxon>
        <taxon>Bacteroidota</taxon>
        <taxon>Cytophagia</taxon>
        <taxon>Cytophagales</taxon>
        <taxon>Spirosomataceae</taxon>
        <taxon>Dyadobacter</taxon>
    </lineage>
</organism>
<reference evidence="1 2" key="1">
    <citation type="submission" date="2020-06" db="EMBL/GenBank/DDBJ databases">
        <title>Dyadobacter sandarakinus sp. nov., isolated from the soil of the Arctic Yellow River Station.</title>
        <authorList>
            <person name="Zhang Y."/>
            <person name="Peng F."/>
        </authorList>
    </citation>
    <scope>NUCLEOTIDE SEQUENCE [LARGE SCALE GENOMIC DNA]</scope>
    <source>
        <strain evidence="1 2">Q3-56</strain>
    </source>
</reference>
<dbReference type="Proteomes" id="UP000612680">
    <property type="component" value="Chromosome"/>
</dbReference>
<proteinExistence type="predicted"/>
<keyword evidence="2" id="KW-1185">Reference proteome</keyword>
<accession>A0ABX7I7B8</accession>
<dbReference type="RefSeq" id="WP_204655360.1">
    <property type="nucleotide sequence ID" value="NZ_CP056775.1"/>
</dbReference>
<sequence>MLAISQIYRPDQVKMLFVAEAPGGGEKHFYHGNTNLYRTIRNAFEIVYGNFNSPEDFIKFFKSIGCFLDHLSQAPLDKTNRQARLEGRKSAVASLSSRINEMNPEIVVVLMKEITAFVESALGQPNIRSVQSLLVVPYPAGSHANKQNCISEITRILKQYGPESDFA</sequence>
<evidence type="ECO:0000313" key="2">
    <source>
        <dbReference type="Proteomes" id="UP000612680"/>
    </source>
</evidence>
<name>A0ABX7I7B8_9BACT</name>
<dbReference type="EMBL" id="CP056775">
    <property type="protein sequence ID" value="QRR01618.1"/>
    <property type="molecule type" value="Genomic_DNA"/>
</dbReference>
<evidence type="ECO:0000313" key="1">
    <source>
        <dbReference type="EMBL" id="QRR01618.1"/>
    </source>
</evidence>